<gene>
    <name evidence="1" type="ORF">G3T37_06000</name>
</gene>
<dbReference type="EMBL" id="JAAGWZ010000001">
    <property type="protein sequence ID" value="NEM90905.1"/>
    <property type="molecule type" value="Genomic_DNA"/>
</dbReference>
<comment type="caution">
    <text evidence="1">The sequence shown here is derived from an EMBL/GenBank/DDBJ whole genome shotgun (WGS) entry which is preliminary data.</text>
</comment>
<organism evidence="1 2">
    <name type="scientific">Galbitalea soli</name>
    <dbReference type="NCBI Taxonomy" id="1268042"/>
    <lineage>
        <taxon>Bacteria</taxon>
        <taxon>Bacillati</taxon>
        <taxon>Actinomycetota</taxon>
        <taxon>Actinomycetes</taxon>
        <taxon>Micrococcales</taxon>
        <taxon>Microbacteriaceae</taxon>
        <taxon>Galbitalea</taxon>
    </lineage>
</organism>
<evidence type="ECO:0000313" key="2">
    <source>
        <dbReference type="Proteomes" id="UP000479756"/>
    </source>
</evidence>
<protein>
    <submittedName>
        <fullName evidence="1">Uncharacterized protein</fullName>
    </submittedName>
</protein>
<keyword evidence="2" id="KW-1185">Reference proteome</keyword>
<evidence type="ECO:0000313" key="1">
    <source>
        <dbReference type="EMBL" id="NEM90905.1"/>
    </source>
</evidence>
<reference evidence="1 2" key="1">
    <citation type="journal article" date="2014" name="Int. J. Syst. Evol. Microbiol.">
        <title>Description of Galbitalea soli gen. nov., sp. nov., and Frondihabitans sucicola sp. nov.</title>
        <authorList>
            <person name="Kim S.J."/>
            <person name="Lim J.M."/>
            <person name="Ahn J.H."/>
            <person name="Weon H.Y."/>
            <person name="Hamada M."/>
            <person name="Suzuki K."/>
            <person name="Ahn T.Y."/>
            <person name="Kwon S.W."/>
        </authorList>
    </citation>
    <scope>NUCLEOTIDE SEQUENCE [LARGE SCALE GENOMIC DNA]</scope>
    <source>
        <strain evidence="1 2">NBRC 108727</strain>
    </source>
</reference>
<dbReference type="Proteomes" id="UP000479756">
    <property type="component" value="Unassembled WGS sequence"/>
</dbReference>
<proteinExistence type="predicted"/>
<dbReference type="RefSeq" id="WP_163472507.1">
    <property type="nucleotide sequence ID" value="NZ_JAAGWZ010000001.1"/>
</dbReference>
<dbReference type="AlphaFoldDB" id="A0A7C9PMI3"/>
<sequence>MPDADLEAKVLDDLKMLRKFSNGVTVHTLAEASTICRLLGEGDPYVAYTRLQHALLDATSDRTVRAAAASLGLTSEGQSHLDRLEDAGAELGGIDQRQARRLSDRGLAVIAKLIATNWTVEAVPELTALVSTTPEVCQIIITTQKPSVIYMSEPEIELWVGSGRRSADTTWEYVDRGGTEIARPHLPLEVPNGGVETSATIVWRGELWPKYTVRWVDVAKGVASETLGNKLMLRFNFRQDD</sequence>
<name>A0A7C9PMI3_9MICO</name>
<accession>A0A7C9PMI3</accession>